<dbReference type="EMBL" id="MUGY01000006">
    <property type="protein sequence ID" value="OXA95623.1"/>
    <property type="molecule type" value="Genomic_DNA"/>
</dbReference>
<comment type="caution">
    <text evidence="2">The sequence shown here is derived from an EMBL/GenBank/DDBJ whole genome shotgun (WGS) entry which is preliminary data.</text>
</comment>
<dbReference type="Proteomes" id="UP000198424">
    <property type="component" value="Unassembled WGS sequence"/>
</dbReference>
<organism evidence="2 4">
    <name type="scientific">Flavobacterium hydatis</name>
    <name type="common">Cytophaga aquatilis</name>
    <dbReference type="NCBI Taxonomy" id="991"/>
    <lineage>
        <taxon>Bacteria</taxon>
        <taxon>Pseudomonadati</taxon>
        <taxon>Bacteroidota</taxon>
        <taxon>Flavobacteriia</taxon>
        <taxon>Flavobacteriales</taxon>
        <taxon>Flavobacteriaceae</taxon>
        <taxon>Flavobacterium</taxon>
    </lineage>
</organism>
<dbReference type="AlphaFoldDB" id="A0A086AKA4"/>
<dbReference type="STRING" id="991.IW20_08900"/>
<evidence type="ECO:0000313" key="5">
    <source>
        <dbReference type="Proteomes" id="UP000198424"/>
    </source>
</evidence>
<feature type="transmembrane region" description="Helical" evidence="1">
    <location>
        <begin position="67"/>
        <end position="85"/>
    </location>
</feature>
<accession>A0A086AKA4</accession>
<sequence>MDIIKNKRTFVSVISIIGIVIGFPFGLYALANYGSMGGFVILWGVSGLLILLAIDRALVSFINPRKLSIIEIILTLILVLISLLSS</sequence>
<reference evidence="2 4" key="1">
    <citation type="submission" date="2014-07" db="EMBL/GenBank/DDBJ databases">
        <title>Genome of Flavobacterium hydatis DSM 2063.</title>
        <authorList>
            <person name="Pipes S.E."/>
            <person name="Stropko S.J."/>
            <person name="Newman J.D."/>
        </authorList>
    </citation>
    <scope>NUCLEOTIDE SEQUENCE [LARGE SCALE GENOMIC DNA]</scope>
    <source>
        <strain evidence="2 4">DSM 2063</strain>
    </source>
</reference>
<protein>
    <submittedName>
        <fullName evidence="2">Uncharacterized protein</fullName>
    </submittedName>
</protein>
<feature type="transmembrane region" description="Helical" evidence="1">
    <location>
        <begin position="36"/>
        <end position="55"/>
    </location>
</feature>
<keyword evidence="1" id="KW-1133">Transmembrane helix</keyword>
<evidence type="ECO:0000313" key="4">
    <source>
        <dbReference type="Proteomes" id="UP000028712"/>
    </source>
</evidence>
<gene>
    <name evidence="3" type="ORF">B0A62_07705</name>
    <name evidence="2" type="ORF">IW20_08900</name>
</gene>
<evidence type="ECO:0000313" key="2">
    <source>
        <dbReference type="EMBL" id="KFF17118.1"/>
    </source>
</evidence>
<keyword evidence="5" id="KW-1185">Reference proteome</keyword>
<dbReference type="RefSeq" id="WP_035620974.1">
    <property type="nucleotide sequence ID" value="NZ_JBEWQG010000008.1"/>
</dbReference>
<proteinExistence type="predicted"/>
<name>A0A086AKA4_FLAHY</name>
<feature type="transmembrane region" description="Helical" evidence="1">
    <location>
        <begin position="9"/>
        <end position="30"/>
    </location>
</feature>
<evidence type="ECO:0000313" key="3">
    <source>
        <dbReference type="EMBL" id="OXA95623.1"/>
    </source>
</evidence>
<dbReference type="EMBL" id="JPRM01000011">
    <property type="protein sequence ID" value="KFF17118.1"/>
    <property type="molecule type" value="Genomic_DNA"/>
</dbReference>
<keyword evidence="1" id="KW-0812">Transmembrane</keyword>
<reference evidence="3 5" key="2">
    <citation type="submission" date="2016-11" db="EMBL/GenBank/DDBJ databases">
        <title>Whole genomes of Flavobacteriaceae.</title>
        <authorList>
            <person name="Stine C."/>
            <person name="Li C."/>
            <person name="Tadesse D."/>
        </authorList>
    </citation>
    <scope>NUCLEOTIDE SEQUENCE [LARGE SCALE GENOMIC DNA]</scope>
    <source>
        <strain evidence="3 5">ATCC 29551</strain>
    </source>
</reference>
<keyword evidence="1" id="KW-0472">Membrane</keyword>
<evidence type="ECO:0000256" key="1">
    <source>
        <dbReference type="SAM" id="Phobius"/>
    </source>
</evidence>
<dbReference type="Proteomes" id="UP000028712">
    <property type="component" value="Unassembled WGS sequence"/>
</dbReference>